<dbReference type="Proteomes" id="UP000199569">
    <property type="component" value="Unassembled WGS sequence"/>
</dbReference>
<reference evidence="1 2" key="1">
    <citation type="submission" date="2016-10" db="EMBL/GenBank/DDBJ databases">
        <authorList>
            <person name="de Groot N.N."/>
        </authorList>
    </citation>
    <scope>NUCLEOTIDE SEQUENCE [LARGE SCALE GENOMIC DNA]</scope>
    <source>
        <strain evidence="1 2">CGMCC 1.7666</strain>
    </source>
</reference>
<dbReference type="AlphaFoldDB" id="A0A1G5LIW0"/>
<dbReference type="OrthoDB" id="8019942at2"/>
<accession>A0A1G5LIW0</accession>
<dbReference type="EMBL" id="FMVJ01000019">
    <property type="protein sequence ID" value="SCZ12843.1"/>
    <property type="molecule type" value="Genomic_DNA"/>
</dbReference>
<proteinExistence type="predicted"/>
<dbReference type="STRING" id="549386.SAMN02927923_04390"/>
<sequence>MHLLKAFELDIRFASPNTSASVAIALTRYSQRKDGRLFLTPPCASFEDLEGQINSMQDELGEIRERARRAFQVV</sequence>
<keyword evidence="2" id="KW-1185">Reference proteome</keyword>
<evidence type="ECO:0000313" key="2">
    <source>
        <dbReference type="Proteomes" id="UP000199569"/>
    </source>
</evidence>
<name>A0A1G5LIW0_9HYPH</name>
<protein>
    <submittedName>
        <fullName evidence="1">Uncharacterized protein</fullName>
    </submittedName>
</protein>
<gene>
    <name evidence="1" type="ORF">SAMN02927923_04390</name>
</gene>
<organism evidence="1 2">
    <name type="scientific">Microvirga guangxiensis</name>
    <dbReference type="NCBI Taxonomy" id="549386"/>
    <lineage>
        <taxon>Bacteria</taxon>
        <taxon>Pseudomonadati</taxon>
        <taxon>Pseudomonadota</taxon>
        <taxon>Alphaproteobacteria</taxon>
        <taxon>Hyphomicrobiales</taxon>
        <taxon>Methylobacteriaceae</taxon>
        <taxon>Microvirga</taxon>
    </lineage>
</organism>
<evidence type="ECO:0000313" key="1">
    <source>
        <dbReference type="EMBL" id="SCZ12843.1"/>
    </source>
</evidence>
<dbReference type="RefSeq" id="WP_091139506.1">
    <property type="nucleotide sequence ID" value="NZ_FMVJ01000019.1"/>
</dbReference>